<proteinExistence type="predicted"/>
<dbReference type="EMBL" id="CABFMQ020000087">
    <property type="protein sequence ID" value="VTZ50912.1"/>
    <property type="molecule type" value="Genomic_DNA"/>
</dbReference>
<protein>
    <submittedName>
        <fullName evidence="1">Uncharacterized protein</fullName>
    </submittedName>
</protein>
<comment type="caution">
    <text evidence="1">The sequence shown here is derived from an EMBL/GenBank/DDBJ whole genome shotgun (WGS) entry which is preliminary data.</text>
</comment>
<dbReference type="Proteomes" id="UP000485880">
    <property type="component" value="Unassembled WGS sequence"/>
</dbReference>
<dbReference type="AntiFam" id="ANF00012">
    <property type="entry name" value="tRNA translation"/>
</dbReference>
<evidence type="ECO:0000313" key="1">
    <source>
        <dbReference type="EMBL" id="VTZ50912.1"/>
    </source>
</evidence>
<accession>A0A8B6M9U6</accession>
<evidence type="ECO:0000313" key="2">
    <source>
        <dbReference type="Proteomes" id="UP000485880"/>
    </source>
</evidence>
<keyword evidence="2" id="KW-1185">Reference proteome</keyword>
<organism evidence="1 2">
    <name type="scientific">Methylocella tundrae</name>
    <dbReference type="NCBI Taxonomy" id="227605"/>
    <lineage>
        <taxon>Bacteria</taxon>
        <taxon>Pseudomonadati</taxon>
        <taxon>Pseudomonadota</taxon>
        <taxon>Alphaproteobacteria</taxon>
        <taxon>Hyphomicrobiales</taxon>
        <taxon>Beijerinckiaceae</taxon>
        <taxon>Methylocella</taxon>
    </lineage>
</organism>
<name>A0A8B6M9U6_METTU</name>
<dbReference type="AlphaFoldDB" id="A0A8B6M9U6"/>
<gene>
    <name evidence="1" type="ORF">MPC4_30096</name>
</gene>
<sequence>MLGERDGIRTHDPLIKSQMLYQLSYALS</sequence>
<reference evidence="1 2" key="1">
    <citation type="submission" date="2019-05" db="EMBL/GenBank/DDBJ databases">
        <authorList>
            <person name="Farhan Ul Haque M."/>
        </authorList>
    </citation>
    <scope>NUCLEOTIDE SEQUENCE [LARGE SCALE GENOMIC DNA]</scope>
    <source>
        <strain evidence="1">2</strain>
    </source>
</reference>